<dbReference type="Proteomes" id="UP001057402">
    <property type="component" value="Chromosome 1"/>
</dbReference>
<protein>
    <submittedName>
        <fullName evidence="1">Uncharacterized protein</fullName>
    </submittedName>
</protein>
<evidence type="ECO:0000313" key="2">
    <source>
        <dbReference type="Proteomes" id="UP001057402"/>
    </source>
</evidence>
<accession>A0ACB9SER9</accession>
<evidence type="ECO:0000313" key="1">
    <source>
        <dbReference type="EMBL" id="KAI4387993.1"/>
    </source>
</evidence>
<proteinExistence type="predicted"/>
<keyword evidence="2" id="KW-1185">Reference proteome</keyword>
<name>A0ACB9SER9_9MYRT</name>
<organism evidence="1 2">
    <name type="scientific">Melastoma candidum</name>
    <dbReference type="NCBI Taxonomy" id="119954"/>
    <lineage>
        <taxon>Eukaryota</taxon>
        <taxon>Viridiplantae</taxon>
        <taxon>Streptophyta</taxon>
        <taxon>Embryophyta</taxon>
        <taxon>Tracheophyta</taxon>
        <taxon>Spermatophyta</taxon>
        <taxon>Magnoliopsida</taxon>
        <taxon>eudicotyledons</taxon>
        <taxon>Gunneridae</taxon>
        <taxon>Pentapetalae</taxon>
        <taxon>rosids</taxon>
        <taxon>malvids</taxon>
        <taxon>Myrtales</taxon>
        <taxon>Melastomataceae</taxon>
        <taxon>Melastomatoideae</taxon>
        <taxon>Melastomateae</taxon>
        <taxon>Melastoma</taxon>
    </lineage>
</organism>
<sequence length="340" mass="37740">MNPGFGLSILPVLSVLFFSAGAAFRHARQDAAPNGCNLFVGSWVRDDAYLPPYQSSSCPFIGGGFDCQKNGRPDTDYLKYRWKPAECDLTRLDVRNFLERYRGKKILFVGDSLSNNMWRSLLCTIHDVVPEGNLSYLQDLSTYNVPAYGVSISLLRNPFLVDLTKEKVGRVLKLDSITTGSKWKGVDVVIFNSYHWWNHRGNLQSWDYIQVGDELRKDMDRMEAYEIAMTTWAKWVDSNLDPAETAVFFQGVTAVHLNSAEWGGTAGGTCQGETKPVEGPSYPGPSVPGEAIISAVISKMQNPARLLDITLLTQLRKDGHPSTFAGIGELLLDFKASMAP</sequence>
<dbReference type="EMBL" id="CM042880">
    <property type="protein sequence ID" value="KAI4387993.1"/>
    <property type="molecule type" value="Genomic_DNA"/>
</dbReference>
<comment type="caution">
    <text evidence="1">The sequence shown here is derived from an EMBL/GenBank/DDBJ whole genome shotgun (WGS) entry which is preliminary data.</text>
</comment>
<gene>
    <name evidence="1" type="ORF">MLD38_000372</name>
</gene>
<reference evidence="2" key="1">
    <citation type="journal article" date="2023" name="Front. Plant Sci.">
        <title>Chromosomal-level genome assembly of Melastoma candidum provides insights into trichome evolution.</title>
        <authorList>
            <person name="Zhong Y."/>
            <person name="Wu W."/>
            <person name="Sun C."/>
            <person name="Zou P."/>
            <person name="Liu Y."/>
            <person name="Dai S."/>
            <person name="Zhou R."/>
        </authorList>
    </citation>
    <scope>NUCLEOTIDE SEQUENCE [LARGE SCALE GENOMIC DNA]</scope>
</reference>